<sequence length="376" mass="41847">MLRASTPRVISLFNALFFLFLFSITNISCSTDSLEEVGIVDKEESTDTEESQEDSNDTDVTNPSDTNEFEESFVLDEDKKLVNFVLSDVEYNKFITDDGDLKVVTKKVYQYFNDEFDFIFILSVEESQPQDLYYGISYKAKNDIQGIGSSTYDGTASYGSQGKLKSVIYMPRTEYIVSGPFLHEIAHYWANHGFLSTTVGGHWGYSSAGGQLGGFDELDDLGNGTYHGKVNGREGFGSNANGGNSLPYSNVELYVMGLIDKDELESIQVAENPVSTGEYGKFTADRIITVTSEDLVAEHGERIPSVQDSQKEFKALTVIISTSKLAQEKIDSINKDLENFARKGEPDSYWGNTYNFWKATGEKASIEIQVANENIK</sequence>
<reference evidence="3" key="1">
    <citation type="submission" date="2017-09" db="EMBL/GenBank/DDBJ databases">
        <authorList>
            <person name="Varghese N."/>
            <person name="Submissions S."/>
        </authorList>
    </citation>
    <scope>NUCLEOTIDE SEQUENCE [LARGE SCALE GENOMIC DNA]</scope>
    <source>
        <strain evidence="3">DSM 25885</strain>
    </source>
</reference>
<dbReference type="AlphaFoldDB" id="A0A285N1Z1"/>
<evidence type="ECO:0000256" key="1">
    <source>
        <dbReference type="SAM" id="MobiDB-lite"/>
    </source>
</evidence>
<name>A0A285N1Z1_9FLAO</name>
<evidence type="ECO:0000313" key="3">
    <source>
        <dbReference type="Proteomes" id="UP000219048"/>
    </source>
</evidence>
<organism evidence="2 3">
    <name type="scientific">Flagellimonas pacifica</name>
    <dbReference type="NCBI Taxonomy" id="1247520"/>
    <lineage>
        <taxon>Bacteria</taxon>
        <taxon>Pseudomonadati</taxon>
        <taxon>Bacteroidota</taxon>
        <taxon>Flavobacteriia</taxon>
        <taxon>Flavobacteriales</taxon>
        <taxon>Flavobacteriaceae</taxon>
        <taxon>Flagellimonas</taxon>
    </lineage>
</organism>
<feature type="region of interest" description="Disordered" evidence="1">
    <location>
        <begin position="42"/>
        <end position="66"/>
    </location>
</feature>
<proteinExistence type="predicted"/>
<feature type="compositionally biased region" description="Acidic residues" evidence="1">
    <location>
        <begin position="46"/>
        <end position="57"/>
    </location>
</feature>
<gene>
    <name evidence="2" type="ORF">SAMN06265377_3894</name>
</gene>
<dbReference type="EMBL" id="OBEH01000009">
    <property type="protein sequence ID" value="SNZ02036.1"/>
    <property type="molecule type" value="Genomic_DNA"/>
</dbReference>
<evidence type="ECO:0000313" key="2">
    <source>
        <dbReference type="EMBL" id="SNZ02036.1"/>
    </source>
</evidence>
<accession>A0A285N1Z1</accession>
<keyword evidence="3" id="KW-1185">Reference proteome</keyword>
<dbReference type="OrthoDB" id="1373726at2"/>
<dbReference type="Proteomes" id="UP000219048">
    <property type="component" value="Unassembled WGS sequence"/>
</dbReference>
<dbReference type="RefSeq" id="WP_097047470.1">
    <property type="nucleotide sequence ID" value="NZ_OBEH01000009.1"/>
</dbReference>
<protein>
    <submittedName>
        <fullName evidence="2">Uncharacterized protein</fullName>
    </submittedName>
</protein>